<evidence type="ECO:0000256" key="1">
    <source>
        <dbReference type="SAM" id="MobiDB-lite"/>
    </source>
</evidence>
<proteinExistence type="predicted"/>
<gene>
    <name evidence="2" type="ORF">BamIOP4010DRAFT_4005</name>
</gene>
<name>B1FIZ5_9BURK</name>
<evidence type="ECO:0000313" key="2">
    <source>
        <dbReference type="EMBL" id="EDT02477.1"/>
    </source>
</evidence>
<evidence type="ECO:0000313" key="3">
    <source>
        <dbReference type="Proteomes" id="UP000005463"/>
    </source>
</evidence>
<accession>B1FIZ5</accession>
<feature type="compositionally biased region" description="Polar residues" evidence="1">
    <location>
        <begin position="1"/>
        <end position="11"/>
    </location>
</feature>
<sequence>MRSDLPRTSGQKMLVSVKSKHSELYRPKLPVVLSGK</sequence>
<feature type="region of interest" description="Disordered" evidence="1">
    <location>
        <begin position="1"/>
        <end position="20"/>
    </location>
</feature>
<dbReference type="Proteomes" id="UP000005463">
    <property type="component" value="Unassembled WGS sequence"/>
</dbReference>
<dbReference type="EMBL" id="ABLC01000114">
    <property type="protein sequence ID" value="EDT02477.1"/>
    <property type="molecule type" value="Genomic_DNA"/>
</dbReference>
<comment type="caution">
    <text evidence="2">The sequence shown here is derived from an EMBL/GenBank/DDBJ whole genome shotgun (WGS) entry which is preliminary data.</text>
</comment>
<organism evidence="2 3">
    <name type="scientific">Burkholderia ambifaria IOP40-10</name>
    <dbReference type="NCBI Taxonomy" id="396596"/>
    <lineage>
        <taxon>Bacteria</taxon>
        <taxon>Pseudomonadati</taxon>
        <taxon>Pseudomonadota</taxon>
        <taxon>Betaproteobacteria</taxon>
        <taxon>Burkholderiales</taxon>
        <taxon>Burkholderiaceae</taxon>
        <taxon>Burkholderia</taxon>
        <taxon>Burkholderia cepacia complex</taxon>
    </lineage>
</organism>
<dbReference type="AlphaFoldDB" id="B1FIZ5"/>
<protein>
    <submittedName>
        <fullName evidence="2">Uncharacterized protein</fullName>
    </submittedName>
</protein>
<reference evidence="2 3" key="1">
    <citation type="submission" date="2008-03" db="EMBL/GenBank/DDBJ databases">
        <title>Sequencing of the draft genome and assembly of Burkholderia ambifaria IOP40-10.</title>
        <authorList>
            <consortium name="US DOE Joint Genome Institute (JGI-PGF)"/>
            <person name="Copeland A."/>
            <person name="Lucas S."/>
            <person name="Lapidus A."/>
            <person name="Glavina del Rio T."/>
            <person name="Dalin E."/>
            <person name="Tice H."/>
            <person name="Bruce D."/>
            <person name="Goodwin L."/>
            <person name="Pitluck S."/>
            <person name="Larimer F."/>
            <person name="Land M.L."/>
            <person name="Hauser L."/>
            <person name="Tiedje J."/>
            <person name="Richardson P."/>
        </authorList>
    </citation>
    <scope>NUCLEOTIDE SEQUENCE [LARGE SCALE GENOMIC DNA]</scope>
    <source>
        <strain evidence="2 3">IOP40-10</strain>
    </source>
</reference>